<dbReference type="HOGENOM" id="CLU_162820_0_0_1"/>
<name>B6HLB6_PENRW</name>
<dbReference type="EMBL" id="AM920436">
    <property type="protein sequence ID" value="CAP96127.1"/>
    <property type="molecule type" value="Genomic_DNA"/>
</dbReference>
<organism evidence="1 2">
    <name type="scientific">Penicillium rubens (strain ATCC 28089 / DSM 1075 / NRRL 1951 / Wisconsin 54-1255)</name>
    <name type="common">Penicillium chrysogenum</name>
    <dbReference type="NCBI Taxonomy" id="500485"/>
    <lineage>
        <taxon>Eukaryota</taxon>
        <taxon>Fungi</taxon>
        <taxon>Dikarya</taxon>
        <taxon>Ascomycota</taxon>
        <taxon>Pezizomycotina</taxon>
        <taxon>Eurotiomycetes</taxon>
        <taxon>Eurotiomycetidae</taxon>
        <taxon>Eurotiales</taxon>
        <taxon>Aspergillaceae</taxon>
        <taxon>Penicillium</taxon>
        <taxon>Penicillium chrysogenum species complex</taxon>
    </lineage>
</organism>
<evidence type="ECO:0000313" key="2">
    <source>
        <dbReference type="Proteomes" id="UP000000724"/>
    </source>
</evidence>
<dbReference type="VEuPathDB" id="FungiDB:PCH_Pc21g12300"/>
<dbReference type="OMA" id="ECECEGS"/>
<dbReference type="GeneID" id="8307902"/>
<sequence length="117" mass="12977">MCYKVVERYSVCKCLYFEHSIDPCSAYGQRGHTVQEKTVLVGYACDRHSGRGIYAASPGARQWSDSGYGSLDLSGSEDECECEGSSACCQHWCWEFPPESCAVVVAPREWTALSNMD</sequence>
<gene>
    <name evidence="1" type="ORF">Pc21g12300</name>
    <name evidence="1" type="ORF">PCH_Pc21g12300</name>
</gene>
<keyword evidence="2" id="KW-1185">Reference proteome</keyword>
<dbReference type="KEGG" id="pcs:N7525_007804"/>
<proteinExistence type="predicted"/>
<dbReference type="BioCyc" id="PCHR:PC21G12300-MONOMER"/>
<protein>
    <submittedName>
        <fullName evidence="1">Pc21g12300 protein</fullName>
    </submittedName>
</protein>
<evidence type="ECO:0000313" key="1">
    <source>
        <dbReference type="EMBL" id="CAP96127.1"/>
    </source>
</evidence>
<reference evidence="1 2" key="1">
    <citation type="journal article" date="2008" name="Nat. Biotechnol.">
        <title>Genome sequencing and analysis of the filamentous fungus Penicillium chrysogenum.</title>
        <authorList>
            <person name="van den Berg M.A."/>
            <person name="Albang R."/>
            <person name="Albermann K."/>
            <person name="Badger J.H."/>
            <person name="Daran J.-M."/>
            <person name="Driessen A.J.M."/>
            <person name="Garcia-Estrada C."/>
            <person name="Fedorova N.D."/>
            <person name="Harris D.M."/>
            <person name="Heijne W.H.M."/>
            <person name="Joardar V.S."/>
            <person name="Kiel J.A.K.W."/>
            <person name="Kovalchuk A."/>
            <person name="Martin J.F."/>
            <person name="Nierman W.C."/>
            <person name="Nijland J.G."/>
            <person name="Pronk J.T."/>
            <person name="Roubos J.A."/>
            <person name="van der Klei I.J."/>
            <person name="van Peij N.N.M.E."/>
            <person name="Veenhuis M."/>
            <person name="von Doehren H."/>
            <person name="Wagner C."/>
            <person name="Wortman J.R."/>
            <person name="Bovenberg R.A.L."/>
        </authorList>
    </citation>
    <scope>NUCLEOTIDE SEQUENCE [LARGE SCALE GENOMIC DNA]</scope>
    <source>
        <strain evidence="2">ATCC 28089 / DSM 1075 / NRRL 1951 / Wisconsin 54-1255</strain>
    </source>
</reference>
<dbReference type="AlphaFoldDB" id="B6HLB6"/>
<dbReference type="Proteomes" id="UP000000724">
    <property type="component" value="Contig Pc00c21"/>
</dbReference>
<dbReference type="OrthoDB" id="5355526at2759"/>
<dbReference type="eggNOG" id="ENOG502R79S">
    <property type="taxonomic scope" value="Eukaryota"/>
</dbReference>
<accession>B6HLB6</accession>